<evidence type="ECO:0000313" key="3">
    <source>
        <dbReference type="EMBL" id="MBC8335280.1"/>
    </source>
</evidence>
<name>A0A8J6TI13_9CHLR</name>
<dbReference type="GO" id="GO:0017168">
    <property type="term" value="F:5-oxoprolinase (ATP-hydrolyzing) activity"/>
    <property type="evidence" value="ECO:0007669"/>
    <property type="project" value="TreeGrafter"/>
</dbReference>
<dbReference type="InterPro" id="IPR045079">
    <property type="entry name" value="Oxoprolinase-like"/>
</dbReference>
<evidence type="ECO:0000256" key="1">
    <source>
        <dbReference type="SAM" id="MobiDB-lite"/>
    </source>
</evidence>
<sequence>MMAKNQSELTLEDQVIYGALTTLAREVGHRLKRAAYSSLIRESDDYGAAIVSSNFELLAEAETTPLQMGPLAGYCRGVIQSLELDGEELDPEAVYLHNDPYRGASHSPDIGAIAPLYANGELFGFVGTAAHHVDIGAAVPGTCIIKAHDTFSEGIRLQAYPVEREGQSDKAAWRLIGSNVRMPGLVIGDLRAQVAACRWGQLGFERLVERYGLQKLKDSTQRLVHIAELRMREAIRSLPDGTYTSTGYLDGYEDTGEVDIPIKVTLEIKDDEIDVDLTGSAPQLDNAPINMPFYGTTDMAVLLTLRMLLLPETEHPNLPHNAGMFRPISISAPEGTIVNPRFPAPTIGRFCGGQMVANLIVRAMQDVLPNHVCAGCSTTKAVTFSSVQDGEPWIYMDVTEGAYGGMQGLDGLDAVDVLYANTKNNPIEDIEVHYPLRVERYELRKDAAGDGQFRGGFGPMRDTRILVDGFISVEGDGFRHAPWGLKGGEDGATGGVMIFEKGDTEGKLLSSKIDNMFVKEGTVIRDLCPSGGGFGPPAKRSAQARQEDIDDGLVTKKE</sequence>
<proteinExistence type="predicted"/>
<accession>A0A8J6TI13</accession>
<dbReference type="InterPro" id="IPR003692">
    <property type="entry name" value="Hydantoinase_B"/>
</dbReference>
<dbReference type="PANTHER" id="PTHR11365">
    <property type="entry name" value="5-OXOPROLINASE RELATED"/>
    <property type="match status" value="1"/>
</dbReference>
<dbReference type="PANTHER" id="PTHR11365:SF23">
    <property type="entry name" value="HYPOTHETICAL 5-OXOPROLINASE (EUROFUNG)-RELATED"/>
    <property type="match status" value="1"/>
</dbReference>
<dbReference type="AlphaFoldDB" id="A0A8J6TI13"/>
<evidence type="ECO:0000259" key="2">
    <source>
        <dbReference type="Pfam" id="PF02538"/>
    </source>
</evidence>
<comment type="caution">
    <text evidence="3">The sequence shown here is derived from an EMBL/GenBank/DDBJ whole genome shotgun (WGS) entry which is preliminary data.</text>
</comment>
<evidence type="ECO:0000313" key="4">
    <source>
        <dbReference type="Proteomes" id="UP000614469"/>
    </source>
</evidence>
<dbReference type="GO" id="GO:0006749">
    <property type="term" value="P:glutathione metabolic process"/>
    <property type="evidence" value="ECO:0007669"/>
    <property type="project" value="TreeGrafter"/>
</dbReference>
<dbReference type="Pfam" id="PF02538">
    <property type="entry name" value="Hydantoinase_B"/>
    <property type="match status" value="1"/>
</dbReference>
<dbReference type="Proteomes" id="UP000614469">
    <property type="component" value="Unassembled WGS sequence"/>
</dbReference>
<dbReference type="GO" id="GO:0005829">
    <property type="term" value="C:cytosol"/>
    <property type="evidence" value="ECO:0007669"/>
    <property type="project" value="TreeGrafter"/>
</dbReference>
<feature type="domain" description="Hydantoinase B/oxoprolinase" evidence="2">
    <location>
        <begin position="14"/>
        <end position="537"/>
    </location>
</feature>
<feature type="region of interest" description="Disordered" evidence="1">
    <location>
        <begin position="529"/>
        <end position="558"/>
    </location>
</feature>
<organism evidence="3 4">
    <name type="scientific">Candidatus Desulfolinea nitratireducens</name>
    <dbReference type="NCBI Taxonomy" id="2841698"/>
    <lineage>
        <taxon>Bacteria</taxon>
        <taxon>Bacillati</taxon>
        <taxon>Chloroflexota</taxon>
        <taxon>Anaerolineae</taxon>
        <taxon>Anaerolineales</taxon>
        <taxon>Anaerolineales incertae sedis</taxon>
        <taxon>Candidatus Desulfolinea</taxon>
    </lineage>
</organism>
<protein>
    <submittedName>
        <fullName evidence="3">Hydantoinase B/oxoprolinase family protein</fullName>
    </submittedName>
</protein>
<gene>
    <name evidence="3" type="ORF">H8E29_08450</name>
</gene>
<dbReference type="EMBL" id="JACNJN010000099">
    <property type="protein sequence ID" value="MBC8335280.1"/>
    <property type="molecule type" value="Genomic_DNA"/>
</dbReference>
<reference evidence="3 4" key="1">
    <citation type="submission" date="2020-08" db="EMBL/GenBank/DDBJ databases">
        <title>Bridging the membrane lipid divide: bacteria of the FCB group superphylum have the potential to synthesize archaeal ether lipids.</title>
        <authorList>
            <person name="Villanueva L."/>
            <person name="Von Meijenfeldt F.A.B."/>
            <person name="Westbye A.B."/>
            <person name="Yadav S."/>
            <person name="Hopmans E.C."/>
            <person name="Dutilh B.E."/>
            <person name="Sinninghe Damste J.S."/>
        </authorList>
    </citation>
    <scope>NUCLEOTIDE SEQUENCE [LARGE SCALE GENOMIC DNA]</scope>
    <source>
        <strain evidence="3">NIOZ-UU36</strain>
    </source>
</reference>